<reference evidence="1 2" key="1">
    <citation type="submission" date="2014-02" db="EMBL/GenBank/DDBJ databases">
        <title>Expanding our view of genomic diversity in Candidatus Accumulibacter clades.</title>
        <authorList>
            <person name="Skennerton C.T."/>
            <person name="Barr J.J."/>
            <person name="Slater F.R."/>
            <person name="Bond P.L."/>
            <person name="Tyson G.W."/>
        </authorList>
    </citation>
    <scope>NUCLEOTIDE SEQUENCE [LARGE SCALE GENOMIC DNA]</scope>
    <source>
        <strain evidence="2">BA-91</strain>
    </source>
</reference>
<dbReference type="AlphaFoldDB" id="A0A080LSE7"/>
<proteinExistence type="predicted"/>
<gene>
    <name evidence="1" type="ORF">AW09_003567</name>
</gene>
<organism evidence="1 2">
    <name type="scientific">Candidatus Accumulibacter phosphatis</name>
    <dbReference type="NCBI Taxonomy" id="327160"/>
    <lineage>
        <taxon>Bacteria</taxon>
        <taxon>Pseudomonadati</taxon>
        <taxon>Pseudomonadota</taxon>
        <taxon>Betaproteobacteria</taxon>
        <taxon>Candidatus Accumulibacter</taxon>
    </lineage>
</organism>
<evidence type="ECO:0000313" key="2">
    <source>
        <dbReference type="Proteomes" id="UP000020077"/>
    </source>
</evidence>
<protein>
    <submittedName>
        <fullName evidence="1">Uncharacterized protein</fullName>
    </submittedName>
</protein>
<accession>A0A080LSE7</accession>
<dbReference type="Proteomes" id="UP000020077">
    <property type="component" value="Unassembled WGS sequence"/>
</dbReference>
<name>A0A080LSE7_9PROT</name>
<evidence type="ECO:0000313" key="1">
    <source>
        <dbReference type="EMBL" id="KFB71291.1"/>
    </source>
</evidence>
<comment type="caution">
    <text evidence="1">The sequence shown here is derived from an EMBL/GenBank/DDBJ whole genome shotgun (WGS) entry which is preliminary data.</text>
</comment>
<dbReference type="EMBL" id="JDVG02000565">
    <property type="protein sequence ID" value="KFB71291.1"/>
    <property type="molecule type" value="Genomic_DNA"/>
</dbReference>
<sequence length="88" mass="9925">MAFCDCAQASPRTQHITTHDQINGAPEYLDQFTLYAANIEGAEERLAAGRTLIEIDHHVDVALRRRGIVRDRAGQDRWVCRTMGNQTT</sequence>